<dbReference type="Proteomes" id="UP000663193">
    <property type="component" value="Chromosome 8"/>
</dbReference>
<evidence type="ECO:0000313" key="2">
    <source>
        <dbReference type="Proteomes" id="UP000663193"/>
    </source>
</evidence>
<reference evidence="2" key="1">
    <citation type="journal article" date="2021" name="BMC Genomics">
        <title>Chromosome-level genome assembly and manually-curated proteome of model necrotroph Parastagonospora nodorum Sn15 reveals a genome-wide trove of candidate effector homologs, and redundancy of virulence-related functions within an accessory chromosome.</title>
        <authorList>
            <person name="Bertazzoni S."/>
            <person name="Jones D.A.B."/>
            <person name="Phan H.T."/>
            <person name="Tan K.-C."/>
            <person name="Hane J.K."/>
        </authorList>
    </citation>
    <scope>NUCLEOTIDE SEQUENCE [LARGE SCALE GENOMIC DNA]</scope>
    <source>
        <strain evidence="2">SN15 / ATCC MYA-4574 / FGSC 10173)</strain>
    </source>
</reference>
<sequence length="62" mass="6565">MSLSATAGKACAAKVWFGTCRAPSSGLANCVCSGCFARTRVVKECIAPLVLDPQYHCTREVK</sequence>
<proteinExistence type="predicted"/>
<organism evidence="1 2">
    <name type="scientific">Phaeosphaeria nodorum (strain SN15 / ATCC MYA-4574 / FGSC 10173)</name>
    <name type="common">Glume blotch fungus</name>
    <name type="synonym">Parastagonospora nodorum</name>
    <dbReference type="NCBI Taxonomy" id="321614"/>
    <lineage>
        <taxon>Eukaryota</taxon>
        <taxon>Fungi</taxon>
        <taxon>Dikarya</taxon>
        <taxon>Ascomycota</taxon>
        <taxon>Pezizomycotina</taxon>
        <taxon>Dothideomycetes</taxon>
        <taxon>Pleosporomycetidae</taxon>
        <taxon>Pleosporales</taxon>
        <taxon>Pleosporineae</taxon>
        <taxon>Phaeosphaeriaceae</taxon>
        <taxon>Parastagonospora</taxon>
    </lineage>
</organism>
<protein>
    <submittedName>
        <fullName evidence="1">Uncharacterized protein</fullName>
    </submittedName>
</protein>
<keyword evidence="2" id="KW-1185">Reference proteome</keyword>
<accession>A0A7U2I1L0</accession>
<dbReference type="EMBL" id="CP069030">
    <property type="protein sequence ID" value="QRC98444.1"/>
    <property type="molecule type" value="Genomic_DNA"/>
</dbReference>
<dbReference type="AlphaFoldDB" id="A0A7U2I1L0"/>
<gene>
    <name evidence="1" type="ORF">JI435_412040</name>
</gene>
<dbReference type="VEuPathDB" id="FungiDB:JI435_412040"/>
<name>A0A7U2I1L0_PHANO</name>
<evidence type="ECO:0000313" key="1">
    <source>
        <dbReference type="EMBL" id="QRC98444.1"/>
    </source>
</evidence>